<dbReference type="Proteomes" id="UP000318478">
    <property type="component" value="Unassembled WGS sequence"/>
</dbReference>
<dbReference type="AlphaFoldDB" id="A0A5C5YKY9"/>
<dbReference type="PROSITE" id="PS51318">
    <property type="entry name" value="TAT"/>
    <property type="match status" value="1"/>
</dbReference>
<dbReference type="InterPro" id="IPR006311">
    <property type="entry name" value="TAT_signal"/>
</dbReference>
<dbReference type="GO" id="GO:0000166">
    <property type="term" value="F:nucleotide binding"/>
    <property type="evidence" value="ECO:0007669"/>
    <property type="project" value="InterPro"/>
</dbReference>
<protein>
    <submittedName>
        <fullName evidence="2">Glycosyl hydrolase</fullName>
        <ecNumber evidence="2">3.2.1.-</ecNumber>
    </submittedName>
</protein>
<sequence length="433" mass="47520" precursor="true">MSGPSHNQPSPDRRAFLKGTAAAASMAPLLARADAIIPKTHTGVDETLRIGLIGCGGRGSGAAIDALHADPNTKLVAMGDAFPDRVENALSAISFDEEVGDRVDVGPDQIFTGFDAYKGVIDSGVDVVLLTTPPHFRPQHFEYAVAQGKHCFVEKPVATDVPGLKQVIEASKQAKEKNLAVVSGLCWRYDPGVRATMEQIQNGAIGDIVAVESSYNGGTLWHRGDKPEWSRMEYQMRNWLYYTWLSGDIIGEQAIHSLDKTAWLLGDASPVKAMGMGGRQQRVQSKYGNVYDHFSVFYEYPTGQSVYFTCRQQDGCTMHVDELVHGTKGKARVLAHEITGENQWKYDGPKPSMYRVEHEELFRSLREGKPIDNSDYMINSTMIGIMGRMAAYTGKTLSWEQAVSSTQRLGPAEYAWSDVPEPAPAVPGVTEFV</sequence>
<evidence type="ECO:0000259" key="1">
    <source>
        <dbReference type="PROSITE" id="PS01286"/>
    </source>
</evidence>
<name>A0A5C5YKY9_9BACT</name>
<evidence type="ECO:0000313" key="3">
    <source>
        <dbReference type="Proteomes" id="UP000318478"/>
    </source>
</evidence>
<keyword evidence="3" id="KW-1185">Reference proteome</keyword>
<dbReference type="PROSITE" id="PS01286">
    <property type="entry name" value="FA58C_2"/>
    <property type="match status" value="1"/>
</dbReference>
<evidence type="ECO:0000313" key="2">
    <source>
        <dbReference type="EMBL" id="TWT75580.1"/>
    </source>
</evidence>
<dbReference type="Pfam" id="PF22725">
    <property type="entry name" value="GFO_IDH_MocA_C3"/>
    <property type="match status" value="1"/>
</dbReference>
<dbReference type="InterPro" id="IPR055170">
    <property type="entry name" value="GFO_IDH_MocA-like_dom"/>
</dbReference>
<dbReference type="Pfam" id="PF01408">
    <property type="entry name" value="GFO_IDH_MocA"/>
    <property type="match status" value="1"/>
</dbReference>
<accession>A0A5C5YKY9</accession>
<dbReference type="PANTHER" id="PTHR43818">
    <property type="entry name" value="BCDNA.GH03377"/>
    <property type="match status" value="1"/>
</dbReference>
<dbReference type="InterPro" id="IPR000683">
    <property type="entry name" value="Gfo/Idh/MocA-like_OxRdtase_N"/>
</dbReference>
<dbReference type="SUPFAM" id="SSF55347">
    <property type="entry name" value="Glyceraldehyde-3-phosphate dehydrogenase-like, C-terminal domain"/>
    <property type="match status" value="1"/>
</dbReference>
<keyword evidence="2" id="KW-0326">Glycosidase</keyword>
<organism evidence="2 3">
    <name type="scientific">Posidoniimonas polymericola</name>
    <dbReference type="NCBI Taxonomy" id="2528002"/>
    <lineage>
        <taxon>Bacteria</taxon>
        <taxon>Pseudomonadati</taxon>
        <taxon>Planctomycetota</taxon>
        <taxon>Planctomycetia</taxon>
        <taxon>Pirellulales</taxon>
        <taxon>Lacipirellulaceae</taxon>
        <taxon>Posidoniimonas</taxon>
    </lineage>
</organism>
<feature type="domain" description="F5/8 type C" evidence="1">
    <location>
        <begin position="38"/>
        <end position="55"/>
    </location>
</feature>
<comment type="caution">
    <text evidence="2">The sequence shown here is derived from an EMBL/GenBank/DDBJ whole genome shotgun (WGS) entry which is preliminary data.</text>
</comment>
<dbReference type="InterPro" id="IPR050463">
    <property type="entry name" value="Gfo/Idh/MocA_oxidrdct_glycsds"/>
</dbReference>
<dbReference type="RefSeq" id="WP_146588466.1">
    <property type="nucleotide sequence ID" value="NZ_SJPO01000007.1"/>
</dbReference>
<dbReference type="Gene3D" id="3.40.50.720">
    <property type="entry name" value="NAD(P)-binding Rossmann-like Domain"/>
    <property type="match status" value="1"/>
</dbReference>
<keyword evidence="2" id="KW-0378">Hydrolase</keyword>
<dbReference type="Gene3D" id="3.30.360.10">
    <property type="entry name" value="Dihydrodipicolinate Reductase, domain 2"/>
    <property type="match status" value="1"/>
</dbReference>
<dbReference type="OrthoDB" id="253515at2"/>
<dbReference type="GO" id="GO:0016798">
    <property type="term" value="F:hydrolase activity, acting on glycosyl bonds"/>
    <property type="evidence" value="ECO:0007669"/>
    <property type="project" value="UniProtKB-KW"/>
</dbReference>
<dbReference type="InterPro" id="IPR000421">
    <property type="entry name" value="FA58C"/>
</dbReference>
<dbReference type="InterPro" id="IPR036291">
    <property type="entry name" value="NAD(P)-bd_dom_sf"/>
</dbReference>
<dbReference type="EMBL" id="SJPO01000007">
    <property type="protein sequence ID" value="TWT75580.1"/>
    <property type="molecule type" value="Genomic_DNA"/>
</dbReference>
<dbReference type="SUPFAM" id="SSF51735">
    <property type="entry name" value="NAD(P)-binding Rossmann-fold domains"/>
    <property type="match status" value="1"/>
</dbReference>
<proteinExistence type="predicted"/>
<gene>
    <name evidence="2" type="ORF">Pla123a_30900</name>
</gene>
<dbReference type="EC" id="3.2.1.-" evidence="2"/>
<dbReference type="PANTHER" id="PTHR43818:SF5">
    <property type="entry name" value="OXIDOREDUCTASE FAMILY PROTEIN"/>
    <property type="match status" value="1"/>
</dbReference>
<reference evidence="2 3" key="1">
    <citation type="submission" date="2019-02" db="EMBL/GenBank/DDBJ databases">
        <title>Deep-cultivation of Planctomycetes and their phenomic and genomic characterization uncovers novel biology.</title>
        <authorList>
            <person name="Wiegand S."/>
            <person name="Jogler M."/>
            <person name="Boedeker C."/>
            <person name="Pinto D."/>
            <person name="Vollmers J."/>
            <person name="Rivas-Marin E."/>
            <person name="Kohn T."/>
            <person name="Peeters S.H."/>
            <person name="Heuer A."/>
            <person name="Rast P."/>
            <person name="Oberbeckmann S."/>
            <person name="Bunk B."/>
            <person name="Jeske O."/>
            <person name="Meyerdierks A."/>
            <person name="Storesund J.E."/>
            <person name="Kallscheuer N."/>
            <person name="Luecker S."/>
            <person name="Lage O.M."/>
            <person name="Pohl T."/>
            <person name="Merkel B.J."/>
            <person name="Hornburger P."/>
            <person name="Mueller R.-W."/>
            <person name="Bruemmer F."/>
            <person name="Labrenz M."/>
            <person name="Spormann A.M."/>
            <person name="Op Den Camp H."/>
            <person name="Overmann J."/>
            <person name="Amann R."/>
            <person name="Jetten M.S.M."/>
            <person name="Mascher T."/>
            <person name="Medema M.H."/>
            <person name="Devos D.P."/>
            <person name="Kaster A.-K."/>
            <person name="Ovreas L."/>
            <person name="Rohde M."/>
            <person name="Galperin M.Y."/>
            <person name="Jogler C."/>
        </authorList>
    </citation>
    <scope>NUCLEOTIDE SEQUENCE [LARGE SCALE GENOMIC DNA]</scope>
    <source>
        <strain evidence="2 3">Pla123a</strain>
    </source>
</reference>